<dbReference type="GO" id="GO:0043024">
    <property type="term" value="F:ribosomal small subunit binding"/>
    <property type="evidence" value="ECO:0007669"/>
    <property type="project" value="TreeGrafter"/>
</dbReference>
<feature type="transmembrane region" description="Helical" evidence="1">
    <location>
        <begin position="12"/>
        <end position="35"/>
    </location>
</feature>
<sequence>MNFWRKWVSPLQLTALALFFLPTLATLGLGIWWLWQHGYLLIWFAVVAVCGAIAYGLQFWAARRNRATLNTLLTEANSDWSPRASEVWQQIEQLADNCNPEDWPLDNLDWVMALGKRTLDTVARCYFPQAERPILELTVPHTLLIIEQASRDLRQDVVNTIPFSHRLTIGDCLQANRWKTRAEKFYNFYRVGRVAVNPINALLGEFWRYFRERSFGLARSEFHRWFLRAYIRKVGYYAIDLYSGHQPLAAAEAEPADLSSTASSREDLERVRQTQTVVEEEPLRILVLGRSNTGKSCLINALYGKLFAATDVLPGTTSLYAPALLMHEGLTQALIFDSPGIDSVHFDEQKMLQIALEADLIIWVTAANRPDRQGERSLLDTLRIHQTTHLHRRPPPLLVAVSHIDLLRPFNEWHPPYDLNDETNIKASNIRAVVETVATDLAVPVQCIIPLCLKENRRYNVEDALWAAILAQQDTALRVRLLRCQTARNKAQDWELLRKQLLNSGRFLWNLPDAIKDQKTL</sequence>
<dbReference type="AlphaFoldDB" id="A0A1G5SF58"/>
<organism evidence="3 4">
    <name type="scientific">Nitrosomonas mobilis</name>
    <dbReference type="NCBI Taxonomy" id="51642"/>
    <lineage>
        <taxon>Bacteria</taxon>
        <taxon>Pseudomonadati</taxon>
        <taxon>Pseudomonadota</taxon>
        <taxon>Betaproteobacteria</taxon>
        <taxon>Nitrosomonadales</taxon>
        <taxon>Nitrosomonadaceae</taxon>
        <taxon>Nitrosomonas</taxon>
    </lineage>
</organism>
<evidence type="ECO:0000259" key="2">
    <source>
        <dbReference type="Pfam" id="PF01926"/>
    </source>
</evidence>
<evidence type="ECO:0000256" key="1">
    <source>
        <dbReference type="SAM" id="Phobius"/>
    </source>
</evidence>
<feature type="transmembrane region" description="Helical" evidence="1">
    <location>
        <begin position="41"/>
        <end position="62"/>
    </location>
</feature>
<dbReference type="GO" id="GO:0005525">
    <property type="term" value="F:GTP binding"/>
    <property type="evidence" value="ECO:0007669"/>
    <property type="project" value="InterPro"/>
</dbReference>
<dbReference type="CDD" id="cd00882">
    <property type="entry name" value="Ras_like_GTPase"/>
    <property type="match status" value="1"/>
</dbReference>
<keyword evidence="1" id="KW-1133">Transmembrane helix</keyword>
<evidence type="ECO:0000313" key="3">
    <source>
        <dbReference type="EMBL" id="SCZ85836.1"/>
    </source>
</evidence>
<dbReference type="GO" id="GO:0000028">
    <property type="term" value="P:ribosomal small subunit assembly"/>
    <property type="evidence" value="ECO:0007669"/>
    <property type="project" value="TreeGrafter"/>
</dbReference>
<keyword evidence="4" id="KW-1185">Reference proteome</keyword>
<feature type="domain" description="G" evidence="2">
    <location>
        <begin position="284"/>
        <end position="380"/>
    </location>
</feature>
<name>A0A1G5SF58_9PROT</name>
<dbReference type="InterPro" id="IPR006073">
    <property type="entry name" value="GTP-bd"/>
</dbReference>
<evidence type="ECO:0000313" key="4">
    <source>
        <dbReference type="Proteomes" id="UP000198729"/>
    </source>
</evidence>
<dbReference type="PANTHER" id="PTHR42698">
    <property type="entry name" value="GTPASE ERA"/>
    <property type="match status" value="1"/>
</dbReference>
<dbReference type="Gene3D" id="3.40.50.300">
    <property type="entry name" value="P-loop containing nucleotide triphosphate hydrolases"/>
    <property type="match status" value="1"/>
</dbReference>
<dbReference type="RefSeq" id="WP_090286470.1">
    <property type="nucleotide sequence ID" value="NZ_FMWO01000049.1"/>
</dbReference>
<gene>
    <name evidence="3" type="ORF">NSMM_410071</name>
</gene>
<dbReference type="Proteomes" id="UP000198729">
    <property type="component" value="Unassembled WGS sequence"/>
</dbReference>
<accession>A0A1G5SF58</accession>
<dbReference type="SUPFAM" id="SSF52540">
    <property type="entry name" value="P-loop containing nucleoside triphosphate hydrolases"/>
    <property type="match status" value="1"/>
</dbReference>
<dbReference type="STRING" id="51642.NSMM_410071"/>
<dbReference type="PANTHER" id="PTHR42698:SF2">
    <property type="entry name" value="GTPASE ERA-LIKE, CHLOROPLASTIC"/>
    <property type="match status" value="1"/>
</dbReference>
<keyword evidence="1" id="KW-0472">Membrane</keyword>
<proteinExistence type="predicted"/>
<dbReference type="Pfam" id="PF01926">
    <property type="entry name" value="MMR_HSR1"/>
    <property type="match status" value="1"/>
</dbReference>
<protein>
    <submittedName>
        <fullName evidence="3">GTP-binding protein HSR1-related protein</fullName>
    </submittedName>
</protein>
<keyword evidence="1" id="KW-0812">Transmembrane</keyword>
<dbReference type="OrthoDB" id="238366at2"/>
<dbReference type="InterPro" id="IPR027417">
    <property type="entry name" value="P-loop_NTPase"/>
</dbReference>
<dbReference type="InterPro" id="IPR005662">
    <property type="entry name" value="GTPase_Era-like"/>
</dbReference>
<dbReference type="EMBL" id="FMWO01000049">
    <property type="protein sequence ID" value="SCZ85836.1"/>
    <property type="molecule type" value="Genomic_DNA"/>
</dbReference>
<dbReference type="GO" id="GO:0019843">
    <property type="term" value="F:rRNA binding"/>
    <property type="evidence" value="ECO:0007669"/>
    <property type="project" value="TreeGrafter"/>
</dbReference>
<reference evidence="3 4" key="1">
    <citation type="submission" date="2016-10" db="EMBL/GenBank/DDBJ databases">
        <authorList>
            <person name="de Groot N.N."/>
        </authorList>
    </citation>
    <scope>NUCLEOTIDE SEQUENCE [LARGE SCALE GENOMIC DNA]</scope>
    <source>
        <strain evidence="3">1</strain>
    </source>
</reference>